<protein>
    <submittedName>
        <fullName evidence="1">Uncharacterized protein</fullName>
    </submittedName>
</protein>
<dbReference type="EMBL" id="JAANER010000005">
    <property type="protein sequence ID" value="KAG9189167.1"/>
    <property type="molecule type" value="Genomic_DNA"/>
</dbReference>
<evidence type="ECO:0000313" key="2">
    <source>
        <dbReference type="Proteomes" id="UP001199106"/>
    </source>
</evidence>
<sequence>MAMKEQKAMRPKYAKNMHIDVKTPLLDDAEELKLVDLPVHRYSWPDTQKYLHPRLCVTHPRALAQLVARGIDAYFDHPYLSRRYKYGKYVLFERVRNTELSVDDEQLQV</sequence>
<reference evidence="1" key="1">
    <citation type="submission" date="2021-07" db="EMBL/GenBank/DDBJ databases">
        <title>Genome Resource of American Ginseng Black Spot Pathogen Alternaria panax.</title>
        <authorList>
            <person name="Qiu C."/>
            <person name="Wang W."/>
            <person name="Liu Z."/>
        </authorList>
    </citation>
    <scope>NUCLEOTIDE SEQUENCE</scope>
    <source>
        <strain evidence="1">BNCC115425</strain>
    </source>
</reference>
<keyword evidence="2" id="KW-1185">Reference proteome</keyword>
<accession>A0AAD4FG22</accession>
<gene>
    <name evidence="1" type="ORF">G6011_06035</name>
</gene>
<dbReference type="AlphaFoldDB" id="A0AAD4FG22"/>
<name>A0AAD4FG22_9PLEO</name>
<proteinExistence type="predicted"/>
<comment type="caution">
    <text evidence="1">The sequence shown here is derived from an EMBL/GenBank/DDBJ whole genome shotgun (WGS) entry which is preliminary data.</text>
</comment>
<organism evidence="1 2">
    <name type="scientific">Alternaria panax</name>
    <dbReference type="NCBI Taxonomy" id="48097"/>
    <lineage>
        <taxon>Eukaryota</taxon>
        <taxon>Fungi</taxon>
        <taxon>Dikarya</taxon>
        <taxon>Ascomycota</taxon>
        <taxon>Pezizomycotina</taxon>
        <taxon>Dothideomycetes</taxon>
        <taxon>Pleosporomycetidae</taxon>
        <taxon>Pleosporales</taxon>
        <taxon>Pleosporineae</taxon>
        <taxon>Pleosporaceae</taxon>
        <taxon>Alternaria</taxon>
        <taxon>Alternaria sect. Panax</taxon>
    </lineage>
</organism>
<evidence type="ECO:0000313" key="1">
    <source>
        <dbReference type="EMBL" id="KAG9189167.1"/>
    </source>
</evidence>
<dbReference type="Proteomes" id="UP001199106">
    <property type="component" value="Unassembled WGS sequence"/>
</dbReference>